<dbReference type="GO" id="GO:0043565">
    <property type="term" value="F:sequence-specific DNA binding"/>
    <property type="evidence" value="ECO:0007669"/>
    <property type="project" value="InterPro"/>
</dbReference>
<dbReference type="PROSITE" id="PS00041">
    <property type="entry name" value="HTH_ARAC_FAMILY_1"/>
    <property type="match status" value="1"/>
</dbReference>
<dbReference type="SMART" id="SM00342">
    <property type="entry name" value="HTH_ARAC"/>
    <property type="match status" value="1"/>
</dbReference>
<dbReference type="InterPro" id="IPR009057">
    <property type="entry name" value="Homeodomain-like_sf"/>
</dbReference>
<keyword evidence="1" id="KW-0805">Transcription regulation</keyword>
<protein>
    <recommendedName>
        <fullName evidence="4">HTH araC/xylS-type domain-containing protein</fullName>
    </recommendedName>
</protein>
<proteinExistence type="predicted"/>
<reference evidence="5" key="2">
    <citation type="submission" date="2023-01" db="EMBL/GenBank/DDBJ databases">
        <title>Draft genome sequence of Paraferrimonas sedimenticola strain NBRC 101628.</title>
        <authorList>
            <person name="Sun Q."/>
            <person name="Mori K."/>
        </authorList>
    </citation>
    <scope>NUCLEOTIDE SEQUENCE</scope>
    <source>
        <strain evidence="5">NBRC 101628</strain>
    </source>
</reference>
<dbReference type="PANTHER" id="PTHR43280">
    <property type="entry name" value="ARAC-FAMILY TRANSCRIPTIONAL REGULATOR"/>
    <property type="match status" value="1"/>
</dbReference>
<organism evidence="5 6">
    <name type="scientific">Paraferrimonas sedimenticola</name>
    <dbReference type="NCBI Taxonomy" id="375674"/>
    <lineage>
        <taxon>Bacteria</taxon>
        <taxon>Pseudomonadati</taxon>
        <taxon>Pseudomonadota</taxon>
        <taxon>Gammaproteobacteria</taxon>
        <taxon>Alteromonadales</taxon>
        <taxon>Ferrimonadaceae</taxon>
        <taxon>Paraferrimonas</taxon>
    </lineage>
</organism>
<comment type="caution">
    <text evidence="5">The sequence shown here is derived from an EMBL/GenBank/DDBJ whole genome shotgun (WGS) entry which is preliminary data.</text>
</comment>
<evidence type="ECO:0000259" key="4">
    <source>
        <dbReference type="PROSITE" id="PS01124"/>
    </source>
</evidence>
<dbReference type="AlphaFoldDB" id="A0AA37RRU4"/>
<gene>
    <name evidence="5" type="ORF">GCM10007895_01990</name>
</gene>
<evidence type="ECO:0000256" key="3">
    <source>
        <dbReference type="ARBA" id="ARBA00023163"/>
    </source>
</evidence>
<dbReference type="Proteomes" id="UP001161422">
    <property type="component" value="Unassembled WGS sequence"/>
</dbReference>
<evidence type="ECO:0000256" key="1">
    <source>
        <dbReference type="ARBA" id="ARBA00023015"/>
    </source>
</evidence>
<dbReference type="RefSeq" id="WP_095506256.1">
    <property type="nucleotide sequence ID" value="NZ_BSNC01000001.1"/>
</dbReference>
<feature type="domain" description="HTH araC/xylS-type" evidence="4">
    <location>
        <begin position="150"/>
        <end position="248"/>
    </location>
</feature>
<dbReference type="GO" id="GO:0003700">
    <property type="term" value="F:DNA-binding transcription factor activity"/>
    <property type="evidence" value="ECO:0007669"/>
    <property type="project" value="InterPro"/>
</dbReference>
<keyword evidence="3" id="KW-0804">Transcription</keyword>
<dbReference type="PROSITE" id="PS01124">
    <property type="entry name" value="HTH_ARAC_FAMILY_2"/>
    <property type="match status" value="1"/>
</dbReference>
<keyword evidence="6" id="KW-1185">Reference proteome</keyword>
<evidence type="ECO:0000313" key="5">
    <source>
        <dbReference type="EMBL" id="GLP94893.1"/>
    </source>
</evidence>
<evidence type="ECO:0000256" key="2">
    <source>
        <dbReference type="ARBA" id="ARBA00023125"/>
    </source>
</evidence>
<dbReference type="InterPro" id="IPR020449">
    <property type="entry name" value="Tscrpt_reg_AraC-type_HTH"/>
</dbReference>
<accession>A0AA37RRU4</accession>
<dbReference type="Gene3D" id="1.10.10.60">
    <property type="entry name" value="Homeodomain-like"/>
    <property type="match status" value="2"/>
</dbReference>
<dbReference type="Pfam" id="PF12833">
    <property type="entry name" value="HTH_18"/>
    <property type="match status" value="1"/>
</dbReference>
<reference evidence="5" key="1">
    <citation type="journal article" date="2014" name="Int. J. Syst. Evol. Microbiol.">
        <title>Complete genome sequence of Corynebacterium casei LMG S-19264T (=DSM 44701T), isolated from a smear-ripened cheese.</title>
        <authorList>
            <consortium name="US DOE Joint Genome Institute (JGI-PGF)"/>
            <person name="Walter F."/>
            <person name="Albersmeier A."/>
            <person name="Kalinowski J."/>
            <person name="Ruckert C."/>
        </authorList>
    </citation>
    <scope>NUCLEOTIDE SEQUENCE</scope>
    <source>
        <strain evidence="5">NBRC 101628</strain>
    </source>
</reference>
<name>A0AA37RRU4_9GAMM</name>
<dbReference type="EMBL" id="BSNC01000001">
    <property type="protein sequence ID" value="GLP94893.1"/>
    <property type="molecule type" value="Genomic_DNA"/>
</dbReference>
<dbReference type="PRINTS" id="PR00032">
    <property type="entry name" value="HTHARAC"/>
</dbReference>
<dbReference type="InterPro" id="IPR018062">
    <property type="entry name" value="HTH_AraC-typ_CS"/>
</dbReference>
<sequence>MDMSNEPRALAVISNHKQLALQGCHELEDFCEVSSIEIERGLTRALPASAAASLLIQTKADHRLNYNLAKLRELNPKLPIFLVSAVVTIPLMHQCLRQKVSECYVWPFSAATKQDLIEQLRLTKVNCVEEDKLALFSEITANEINNGPFNRLLGLIEDSYQCNTSLKQLAPKIHLSPSRLSHMFKDLCGIGFSQYIMCRRLEQSEQLLNEGLTNVTQVAYQLGFANVSHFCRSFKRHFGITPTAFLNGERSDNPSETFQRYSRLRLELLPWSANDTLSNSSEKAG</sequence>
<evidence type="ECO:0000313" key="6">
    <source>
        <dbReference type="Proteomes" id="UP001161422"/>
    </source>
</evidence>
<dbReference type="SUPFAM" id="SSF46689">
    <property type="entry name" value="Homeodomain-like"/>
    <property type="match status" value="2"/>
</dbReference>
<dbReference type="PANTHER" id="PTHR43280:SF2">
    <property type="entry name" value="HTH-TYPE TRANSCRIPTIONAL REGULATOR EXSA"/>
    <property type="match status" value="1"/>
</dbReference>
<dbReference type="InterPro" id="IPR018060">
    <property type="entry name" value="HTH_AraC"/>
</dbReference>
<keyword evidence="2" id="KW-0238">DNA-binding</keyword>